<dbReference type="SMART" id="SM00028">
    <property type="entry name" value="TPR"/>
    <property type="match status" value="5"/>
</dbReference>
<proteinExistence type="predicted"/>
<reference evidence="3 4" key="1">
    <citation type="journal article" date="2016" name="Mol. Biol. Evol.">
        <title>Comparative Genomics of Early-Diverging Mushroom-Forming Fungi Provides Insights into the Origins of Lignocellulose Decay Capabilities.</title>
        <authorList>
            <person name="Nagy L.G."/>
            <person name="Riley R."/>
            <person name="Tritt A."/>
            <person name="Adam C."/>
            <person name="Daum C."/>
            <person name="Floudas D."/>
            <person name="Sun H."/>
            <person name="Yadav J.S."/>
            <person name="Pangilinan J."/>
            <person name="Larsson K.H."/>
            <person name="Matsuura K."/>
            <person name="Barry K."/>
            <person name="Labutti K."/>
            <person name="Kuo R."/>
            <person name="Ohm R.A."/>
            <person name="Bhattacharya S.S."/>
            <person name="Shirouzu T."/>
            <person name="Yoshinaga Y."/>
            <person name="Martin F.M."/>
            <person name="Grigoriev I.V."/>
            <person name="Hibbett D.S."/>
        </authorList>
    </citation>
    <scope>NUCLEOTIDE SEQUENCE [LARGE SCALE GENOMIC DNA]</scope>
    <source>
        <strain evidence="3 4">CBS 109695</strain>
    </source>
</reference>
<evidence type="ECO:0000313" key="3">
    <source>
        <dbReference type="EMBL" id="KZP15080.1"/>
    </source>
</evidence>
<dbReference type="InterPro" id="IPR053137">
    <property type="entry name" value="NLR-like"/>
</dbReference>
<evidence type="ECO:0000259" key="1">
    <source>
        <dbReference type="Pfam" id="PF00931"/>
    </source>
</evidence>
<dbReference type="EMBL" id="KV417679">
    <property type="protein sequence ID" value="KZP10457.1"/>
    <property type="molecule type" value="Genomic_DNA"/>
</dbReference>
<evidence type="ECO:0000313" key="4">
    <source>
        <dbReference type="Proteomes" id="UP000076532"/>
    </source>
</evidence>
<dbReference type="PANTHER" id="PTHR46082:SF6">
    <property type="entry name" value="AAA+ ATPASE DOMAIN-CONTAINING PROTEIN-RELATED"/>
    <property type="match status" value="1"/>
</dbReference>
<dbReference type="Gene3D" id="3.40.50.300">
    <property type="entry name" value="P-loop containing nucleotide triphosphate hydrolases"/>
    <property type="match status" value="1"/>
</dbReference>
<dbReference type="InterPro" id="IPR011990">
    <property type="entry name" value="TPR-like_helical_dom_sf"/>
</dbReference>
<dbReference type="AlphaFoldDB" id="A0A166DUF3"/>
<sequence length="789" mass="88794">MPQIIHIDARNSIFNEISGNQSNFCAGSTFHEGYNCTSPESADSATPPVTFNDAPVDFISTHFMGRDKELEITGEYLEVTHDNAPTHCAISGMAGIGKTQLILQYAKQSFDRNRYSFVFWMSGATEEKLNQGFAHILDLINHPACDHHDQNRRLTATKRWLEECQQAWLILIDNVRQDALPFLRHHLPHRNKKGSILFTARSAELARAITSVAGQQYPIIELRPPSLADAAALLIGEAGISAESPSYKRAEDVVKCVGCLPLAIAQAGTFARLAKNTLDDLLGLYQSDEMYQIISWENDLSSYEQKSVAATFISQLKELKKRSPVASTLLKVLSFLDPERIPVRMLIDAAGDTAGDKTPEDVLAAKFDVSNTEVSSALDSLMAIMRSPVQMQHAIQELQNMSLVRLKTRSGSSILRIHDLLQATIQERAKTDNRHHIWFRVAVALICALSNKIDNPVSFECWARCEQVGPHFQSLMSWDMTHKIGNPDLLDASRGMAAYLHSRGRYSEAEGLIRWELEGDEKRLGPNDLGTLRTAQSLAVICRLLGRYEEAEMIYRRVLKGREEQLGLEDTDTLATLQNLAIVCDIQNRYEEAEQLYGRVLAGREKSLEHDHLDVLRTVQNLAIVHQRQGRHDSAESLYGRVLVGREKALGPDHMDTLRTVHNIANVFQLQGRYDEAESMYLRVLSGRERKLGKDHPHTLETLESLANVYELQGRADEAHALYRRALDGNERMLGMKHPNTLHTVKNMVHFLQNQGRLGEAECMRERLSDDADYESPHCVVHLEPHYAS</sequence>
<dbReference type="Pfam" id="PF13424">
    <property type="entry name" value="TPR_12"/>
    <property type="match status" value="2"/>
</dbReference>
<dbReference type="EMBL" id="KV417609">
    <property type="protein sequence ID" value="KZP15080.1"/>
    <property type="molecule type" value="Genomic_DNA"/>
</dbReference>
<dbReference type="GO" id="GO:0043531">
    <property type="term" value="F:ADP binding"/>
    <property type="evidence" value="ECO:0007669"/>
    <property type="project" value="InterPro"/>
</dbReference>
<gene>
    <name evidence="3" type="ORF">FIBSPDRAFT_750864</name>
    <name evidence="2" type="ORF">FIBSPDRAFT_758265</name>
</gene>
<feature type="domain" description="NB-ARC" evidence="1">
    <location>
        <begin position="85"/>
        <end position="210"/>
    </location>
</feature>
<dbReference type="InterPro" id="IPR027417">
    <property type="entry name" value="P-loop_NTPase"/>
</dbReference>
<name>A0A166DUF3_9AGAM</name>
<dbReference type="STRING" id="436010.A0A166DUF3"/>
<dbReference type="Pfam" id="PF13374">
    <property type="entry name" value="TPR_10"/>
    <property type="match status" value="1"/>
</dbReference>
<dbReference type="PANTHER" id="PTHR46082">
    <property type="entry name" value="ATP/GTP-BINDING PROTEIN-RELATED"/>
    <property type="match status" value="1"/>
</dbReference>
<dbReference type="Pfam" id="PF00931">
    <property type="entry name" value="NB-ARC"/>
    <property type="match status" value="1"/>
</dbReference>
<dbReference type="InterPro" id="IPR019734">
    <property type="entry name" value="TPR_rpt"/>
</dbReference>
<dbReference type="SUPFAM" id="SSF52540">
    <property type="entry name" value="P-loop containing nucleoside triphosphate hydrolases"/>
    <property type="match status" value="1"/>
</dbReference>
<dbReference type="InterPro" id="IPR002182">
    <property type="entry name" value="NB-ARC"/>
</dbReference>
<accession>A0A166DUF3</accession>
<dbReference type="SUPFAM" id="SSF48452">
    <property type="entry name" value="TPR-like"/>
    <property type="match status" value="1"/>
</dbReference>
<evidence type="ECO:0000313" key="2">
    <source>
        <dbReference type="EMBL" id="KZP10457.1"/>
    </source>
</evidence>
<dbReference type="Proteomes" id="UP000076532">
    <property type="component" value="Unassembled WGS sequence"/>
</dbReference>
<keyword evidence="4" id="KW-1185">Reference proteome</keyword>
<organism evidence="3 4">
    <name type="scientific">Athelia psychrophila</name>
    <dbReference type="NCBI Taxonomy" id="1759441"/>
    <lineage>
        <taxon>Eukaryota</taxon>
        <taxon>Fungi</taxon>
        <taxon>Dikarya</taxon>
        <taxon>Basidiomycota</taxon>
        <taxon>Agaricomycotina</taxon>
        <taxon>Agaricomycetes</taxon>
        <taxon>Agaricomycetidae</taxon>
        <taxon>Atheliales</taxon>
        <taxon>Atheliaceae</taxon>
        <taxon>Athelia</taxon>
    </lineage>
</organism>
<protein>
    <submittedName>
        <fullName evidence="3">TPR-like protein</fullName>
    </submittedName>
</protein>
<dbReference type="Gene3D" id="1.25.40.10">
    <property type="entry name" value="Tetratricopeptide repeat domain"/>
    <property type="match status" value="2"/>
</dbReference>
<dbReference type="OrthoDB" id="539810at2759"/>